<evidence type="ECO:0000256" key="4">
    <source>
        <dbReference type="ARBA" id="ARBA00022989"/>
    </source>
</evidence>
<dbReference type="AlphaFoldDB" id="A0A0A9UF29"/>
<evidence type="ECO:0000256" key="7">
    <source>
        <dbReference type="ARBA" id="ARBA00023170"/>
    </source>
</evidence>
<evidence type="ECO:0000256" key="9">
    <source>
        <dbReference type="ARBA" id="ARBA00023286"/>
    </source>
</evidence>
<evidence type="ECO:0000256" key="3">
    <source>
        <dbReference type="ARBA" id="ARBA00022692"/>
    </source>
</evidence>
<evidence type="ECO:0000256" key="6">
    <source>
        <dbReference type="ARBA" id="ARBA00023136"/>
    </source>
</evidence>
<keyword evidence="5" id="KW-0406">Ion transport</keyword>
<evidence type="ECO:0000256" key="2">
    <source>
        <dbReference type="ARBA" id="ARBA00022448"/>
    </source>
</evidence>
<keyword evidence="8" id="KW-0325">Glycoprotein</keyword>
<dbReference type="Pfam" id="PF00060">
    <property type="entry name" value="Lig_chan"/>
    <property type="match status" value="1"/>
</dbReference>
<organism evidence="13">
    <name type="scientific">Arundo donax</name>
    <name type="common">Giant reed</name>
    <name type="synonym">Donax arundinaceus</name>
    <dbReference type="NCBI Taxonomy" id="35708"/>
    <lineage>
        <taxon>Eukaryota</taxon>
        <taxon>Viridiplantae</taxon>
        <taxon>Streptophyta</taxon>
        <taxon>Embryophyta</taxon>
        <taxon>Tracheophyta</taxon>
        <taxon>Spermatophyta</taxon>
        <taxon>Magnoliopsida</taxon>
        <taxon>Liliopsida</taxon>
        <taxon>Poales</taxon>
        <taxon>Poaceae</taxon>
        <taxon>PACMAD clade</taxon>
        <taxon>Arundinoideae</taxon>
        <taxon>Arundineae</taxon>
        <taxon>Arundo</taxon>
    </lineage>
</organism>
<evidence type="ECO:0000256" key="10">
    <source>
        <dbReference type="ARBA" id="ARBA00023303"/>
    </source>
</evidence>
<protein>
    <submittedName>
        <fullName evidence="13">Uncharacterized protein</fullName>
    </submittedName>
</protein>
<evidence type="ECO:0000256" key="8">
    <source>
        <dbReference type="ARBA" id="ARBA00023180"/>
    </source>
</evidence>
<dbReference type="Gene3D" id="1.10.287.70">
    <property type="match status" value="1"/>
</dbReference>
<reference evidence="13" key="1">
    <citation type="submission" date="2014-09" db="EMBL/GenBank/DDBJ databases">
        <authorList>
            <person name="Magalhaes I.L.F."/>
            <person name="Oliveira U."/>
            <person name="Santos F.R."/>
            <person name="Vidigal T.H.D.A."/>
            <person name="Brescovit A.D."/>
            <person name="Santos A.J."/>
        </authorList>
    </citation>
    <scope>NUCLEOTIDE SEQUENCE</scope>
    <source>
        <tissue evidence="13">Shoot tissue taken approximately 20 cm above the soil surface</tissue>
    </source>
</reference>
<keyword evidence="7" id="KW-0675">Receptor</keyword>
<accession>A0A0A9UF29</accession>
<comment type="subcellular location">
    <subcellularLocation>
        <location evidence="1">Membrane</location>
        <topology evidence="1">Multi-pass membrane protein</topology>
    </subcellularLocation>
</comment>
<keyword evidence="3 12" id="KW-0812">Transmembrane</keyword>
<evidence type="ECO:0000256" key="11">
    <source>
        <dbReference type="SAM" id="MobiDB-lite"/>
    </source>
</evidence>
<dbReference type="GO" id="GO:0015276">
    <property type="term" value="F:ligand-gated monoatomic ion channel activity"/>
    <property type="evidence" value="ECO:0007669"/>
    <property type="project" value="InterPro"/>
</dbReference>
<feature type="compositionally biased region" description="Polar residues" evidence="11">
    <location>
        <begin position="264"/>
        <end position="283"/>
    </location>
</feature>
<keyword evidence="6 12" id="KW-0472">Membrane</keyword>
<feature type="region of interest" description="Disordered" evidence="11">
    <location>
        <begin position="264"/>
        <end position="287"/>
    </location>
</feature>
<sequence length="304" mass="34569">MIEHPTNVEFQGSRWKQFSTVFYFTFSTLTFSHDQIIKSLHSKVVVVIWCFVVLVLVQSYTASLSSLLTAQRLQPSVTDPRQLLRNGDYVGYQNGSFVHVMLRRLQFDERKIKILSTLEEYAEALRKGSKHGGVSAIFDEIPYLNSFLTQYRKEFQIVGPIHRTDGFGFVFPRASPLVPDLSKAILHITEGSEGFHIQKKWFGDATPPDYGSPDTDSVRLSFQSFKGLFIVNGFALCIMLVINLPKFIHANYAELRNRSMQRAYSSGETASGNERQQLQNNDSVPAESLQIHRPTRIFSLGCFL</sequence>
<feature type="transmembrane region" description="Helical" evidence="12">
    <location>
        <begin position="227"/>
        <end position="248"/>
    </location>
</feature>
<evidence type="ECO:0000256" key="1">
    <source>
        <dbReference type="ARBA" id="ARBA00004141"/>
    </source>
</evidence>
<dbReference type="Gene3D" id="3.40.190.10">
    <property type="entry name" value="Periplasmic binding protein-like II"/>
    <property type="match status" value="1"/>
</dbReference>
<evidence type="ECO:0000256" key="12">
    <source>
        <dbReference type="SAM" id="Phobius"/>
    </source>
</evidence>
<dbReference type="GO" id="GO:0016020">
    <property type="term" value="C:membrane"/>
    <property type="evidence" value="ECO:0007669"/>
    <property type="project" value="UniProtKB-SubCell"/>
</dbReference>
<dbReference type="SMART" id="SM00079">
    <property type="entry name" value="PBPe"/>
    <property type="match status" value="1"/>
</dbReference>
<feature type="transmembrane region" description="Helical" evidence="12">
    <location>
        <begin position="44"/>
        <end position="68"/>
    </location>
</feature>
<dbReference type="EMBL" id="GBRH01280480">
    <property type="protein sequence ID" value="JAD17415.1"/>
    <property type="molecule type" value="Transcribed_RNA"/>
</dbReference>
<dbReference type="FunFam" id="3.40.190.10:FF:000195">
    <property type="entry name" value="Glutamate receptor 2.7"/>
    <property type="match status" value="1"/>
</dbReference>
<evidence type="ECO:0000256" key="5">
    <source>
        <dbReference type="ARBA" id="ARBA00023065"/>
    </source>
</evidence>
<dbReference type="InterPro" id="IPR015683">
    <property type="entry name" value="Ionotropic_Glu_rcpt"/>
</dbReference>
<dbReference type="PANTHER" id="PTHR18966">
    <property type="entry name" value="IONOTROPIC GLUTAMATE RECEPTOR"/>
    <property type="match status" value="1"/>
</dbReference>
<keyword evidence="2" id="KW-0813">Transport</keyword>
<reference evidence="13" key="2">
    <citation type="journal article" date="2015" name="Data Brief">
        <title>Shoot transcriptome of the giant reed, Arundo donax.</title>
        <authorList>
            <person name="Barrero R.A."/>
            <person name="Guerrero F.D."/>
            <person name="Moolhuijzen P."/>
            <person name="Goolsby J.A."/>
            <person name="Tidwell J."/>
            <person name="Bellgard S.E."/>
            <person name="Bellgard M.I."/>
        </authorList>
    </citation>
    <scope>NUCLEOTIDE SEQUENCE</scope>
    <source>
        <tissue evidence="13">Shoot tissue taken approximately 20 cm above the soil surface</tissue>
    </source>
</reference>
<evidence type="ECO:0000313" key="13">
    <source>
        <dbReference type="EMBL" id="JAD17415.1"/>
    </source>
</evidence>
<proteinExistence type="predicted"/>
<keyword evidence="9" id="KW-1071">Ligand-gated ion channel</keyword>
<name>A0A0A9UF29_ARUDO</name>
<dbReference type="InterPro" id="IPR001320">
    <property type="entry name" value="Iontro_rcpt_C"/>
</dbReference>
<dbReference type="SUPFAM" id="SSF53850">
    <property type="entry name" value="Periplasmic binding protein-like II"/>
    <property type="match status" value="1"/>
</dbReference>
<keyword evidence="4 12" id="KW-1133">Transmembrane helix</keyword>
<keyword evidence="10" id="KW-0407">Ion channel</keyword>